<evidence type="ECO:0000256" key="1">
    <source>
        <dbReference type="SAM" id="Phobius"/>
    </source>
</evidence>
<feature type="transmembrane region" description="Helical" evidence="1">
    <location>
        <begin position="12"/>
        <end position="36"/>
    </location>
</feature>
<keyword evidence="1" id="KW-0472">Membrane</keyword>
<accession>A0A7U7I7W4</accession>
<evidence type="ECO:0000313" key="3">
    <source>
        <dbReference type="Proteomes" id="UP000583387"/>
    </source>
</evidence>
<comment type="caution">
    <text evidence="2">The sequence shown here is derived from an EMBL/GenBank/DDBJ whole genome shotgun (WGS) entry which is preliminary data.</text>
</comment>
<dbReference type="AlphaFoldDB" id="A0A7U7I7W4"/>
<feature type="transmembrane region" description="Helical" evidence="1">
    <location>
        <begin position="94"/>
        <end position="114"/>
    </location>
</feature>
<protein>
    <submittedName>
        <fullName evidence="2">Uncharacterized protein</fullName>
    </submittedName>
</protein>
<dbReference type="Proteomes" id="UP000583387">
    <property type="component" value="Unassembled WGS sequence"/>
</dbReference>
<reference evidence="2 3" key="1">
    <citation type="submission" date="2020-08" db="EMBL/GenBank/DDBJ databases">
        <authorList>
            <person name="Criscuolo A."/>
        </authorList>
    </citation>
    <scope>NUCLEOTIDE SEQUENCE [LARGE SCALE GENOMIC DNA]</scope>
    <source>
        <strain evidence="2">CIP111764</strain>
    </source>
</reference>
<feature type="transmembrane region" description="Helical" evidence="1">
    <location>
        <begin position="56"/>
        <end position="82"/>
    </location>
</feature>
<organism evidence="2 3">
    <name type="scientific">Zestomonas carbonaria</name>
    <dbReference type="NCBI Taxonomy" id="2762745"/>
    <lineage>
        <taxon>Bacteria</taxon>
        <taxon>Pseudomonadati</taxon>
        <taxon>Pseudomonadota</taxon>
        <taxon>Gammaproteobacteria</taxon>
        <taxon>Pseudomonadales</taxon>
        <taxon>Pseudomonadaceae</taxon>
        <taxon>Zestomonas</taxon>
    </lineage>
</organism>
<evidence type="ECO:0000313" key="2">
    <source>
        <dbReference type="EMBL" id="CAD5106615.1"/>
    </source>
</evidence>
<name>A0A7U7I7W4_9GAMM</name>
<gene>
    <name evidence="2" type="ORF">PSEWESI4_00880</name>
</gene>
<keyword evidence="1" id="KW-0812">Transmembrane</keyword>
<keyword evidence="1" id="KW-1133">Transmembrane helix</keyword>
<feature type="transmembrane region" description="Helical" evidence="1">
    <location>
        <begin position="120"/>
        <end position="137"/>
    </location>
</feature>
<dbReference type="EMBL" id="CAJFCI010000024">
    <property type="protein sequence ID" value="CAD5106615.1"/>
    <property type="molecule type" value="Genomic_DNA"/>
</dbReference>
<keyword evidence="3" id="KW-1185">Reference proteome</keyword>
<proteinExistence type="predicted"/>
<sequence>MDNATQSTRRKSTLLIWGGLDALHILWYCTSSWLHGRTPYIQDLISTHELLLRHGSFSSAVIVASWLLQLSLIMSCLMFLLDVRYAKYLGYAQIPFRLFFLVPSISLILVAAHFVPGHNLIFLALVAISETVKIWSLRRYA</sequence>